<dbReference type="SUPFAM" id="SSF53474">
    <property type="entry name" value="alpha/beta-Hydrolases"/>
    <property type="match status" value="1"/>
</dbReference>
<accession>J3P606</accession>
<sequence length="278" mass="30544">MGGTSAPDDAQEYSLKEMASHMRELVRRVLADDADKRVLLIGHDWGAALAWRMAALWTPDLLRGVICHNAPYLPPDRGAFVDLDAYVAAIPSLRYMQQLAGDEAVSVIDNPADSHANLCGFLNGIYDGRGPNGEESFTVSDGVQKPETLRIIGPAKLMSKDWMDVYVRQFAARSFRGPTNWYRTRRVNYEDEEGVEVPPIQLPSMVVMASGDEALPPALTDGMESWFAEGMLRKEIVDGGHWALGECGNRKRAAGRVFGRCVEGLIAARFSMGGISLK</sequence>
<dbReference type="AlphaFoldDB" id="J3P606"/>
<evidence type="ECO:0000313" key="2">
    <source>
        <dbReference type="EMBL" id="EJT75108.1"/>
    </source>
</evidence>
<dbReference type="InterPro" id="IPR000073">
    <property type="entry name" value="AB_hydrolase_1"/>
</dbReference>
<dbReference type="EnsemblFungi" id="EJT75108">
    <property type="protein sequence ID" value="EJT75108"/>
    <property type="gene ID" value="GGTG_08946"/>
</dbReference>
<feature type="domain" description="AB hydrolase-1" evidence="1">
    <location>
        <begin position="2"/>
        <end position="244"/>
    </location>
</feature>
<dbReference type="EMBL" id="GL385398">
    <property type="protein sequence ID" value="EJT75108.1"/>
    <property type="molecule type" value="Genomic_DNA"/>
</dbReference>
<keyword evidence="2" id="KW-0378">Hydrolase</keyword>
<evidence type="ECO:0000259" key="1">
    <source>
        <dbReference type="Pfam" id="PF00561"/>
    </source>
</evidence>
<reference evidence="3" key="4">
    <citation type="journal article" date="2015" name="G3 (Bethesda)">
        <title>Genome sequences of three phytopathogenic species of the Magnaporthaceae family of fungi.</title>
        <authorList>
            <person name="Okagaki L.H."/>
            <person name="Nunes C.C."/>
            <person name="Sailsbery J."/>
            <person name="Clay B."/>
            <person name="Brown D."/>
            <person name="John T."/>
            <person name="Oh Y."/>
            <person name="Young N."/>
            <person name="Fitzgerald M."/>
            <person name="Haas B.J."/>
            <person name="Zeng Q."/>
            <person name="Young S."/>
            <person name="Adiconis X."/>
            <person name="Fan L."/>
            <person name="Levin J.Z."/>
            <person name="Mitchell T.K."/>
            <person name="Okubara P.A."/>
            <person name="Farman M.L."/>
            <person name="Kohn L.M."/>
            <person name="Birren B."/>
            <person name="Ma L.-J."/>
            <person name="Dean R.A."/>
        </authorList>
    </citation>
    <scope>NUCLEOTIDE SEQUENCE</scope>
    <source>
        <strain evidence="3">R3-111a-1</strain>
    </source>
</reference>
<dbReference type="InterPro" id="IPR029058">
    <property type="entry name" value="AB_hydrolase_fold"/>
</dbReference>
<reference evidence="2" key="2">
    <citation type="submission" date="2010-07" db="EMBL/GenBank/DDBJ databases">
        <authorList>
            <consortium name="The Broad Institute Genome Sequencing Platform"/>
            <consortium name="Broad Institute Genome Sequencing Center for Infectious Disease"/>
            <person name="Ma L.-J."/>
            <person name="Dead R."/>
            <person name="Young S."/>
            <person name="Zeng Q."/>
            <person name="Koehrsen M."/>
            <person name="Alvarado L."/>
            <person name="Berlin A."/>
            <person name="Chapman S.B."/>
            <person name="Chen Z."/>
            <person name="Freedman E."/>
            <person name="Gellesch M."/>
            <person name="Goldberg J."/>
            <person name="Griggs A."/>
            <person name="Gujja S."/>
            <person name="Heilman E.R."/>
            <person name="Heiman D."/>
            <person name="Hepburn T."/>
            <person name="Howarth C."/>
            <person name="Jen D."/>
            <person name="Larson L."/>
            <person name="Mehta T."/>
            <person name="Neiman D."/>
            <person name="Pearson M."/>
            <person name="Roberts A."/>
            <person name="Saif S."/>
            <person name="Shea T."/>
            <person name="Shenoy N."/>
            <person name="Sisk P."/>
            <person name="Stolte C."/>
            <person name="Sykes S."/>
            <person name="Walk T."/>
            <person name="White J."/>
            <person name="Yandava C."/>
            <person name="Haas B."/>
            <person name="Nusbaum C."/>
            <person name="Birren B."/>
        </authorList>
    </citation>
    <scope>NUCLEOTIDE SEQUENCE</scope>
    <source>
        <strain evidence="2">R3-111a-1</strain>
    </source>
</reference>
<dbReference type="VEuPathDB" id="FungiDB:GGTG_08946"/>
<protein>
    <submittedName>
        <fullName evidence="2">Epoxide hydrolase 2</fullName>
    </submittedName>
</protein>
<reference evidence="2" key="3">
    <citation type="submission" date="2010-09" db="EMBL/GenBank/DDBJ databases">
        <title>Annotation of Gaeumannomyces graminis var. tritici R3-111a-1.</title>
        <authorList>
            <consortium name="The Broad Institute Genome Sequencing Platform"/>
            <person name="Ma L.-J."/>
            <person name="Dead R."/>
            <person name="Young S.K."/>
            <person name="Zeng Q."/>
            <person name="Gargeya S."/>
            <person name="Fitzgerald M."/>
            <person name="Haas B."/>
            <person name="Abouelleil A."/>
            <person name="Alvarado L."/>
            <person name="Arachchi H.M."/>
            <person name="Berlin A."/>
            <person name="Brown A."/>
            <person name="Chapman S.B."/>
            <person name="Chen Z."/>
            <person name="Dunbar C."/>
            <person name="Freedman E."/>
            <person name="Gearin G."/>
            <person name="Gellesch M."/>
            <person name="Goldberg J."/>
            <person name="Griggs A."/>
            <person name="Gujja S."/>
            <person name="Heiman D."/>
            <person name="Howarth C."/>
            <person name="Larson L."/>
            <person name="Lui A."/>
            <person name="MacDonald P.J.P."/>
            <person name="Mehta T."/>
            <person name="Montmayeur A."/>
            <person name="Murphy C."/>
            <person name="Neiman D."/>
            <person name="Pearson M."/>
            <person name="Priest M."/>
            <person name="Roberts A."/>
            <person name="Saif S."/>
            <person name="Shea T."/>
            <person name="Shenoy N."/>
            <person name="Sisk P."/>
            <person name="Stolte C."/>
            <person name="Sykes S."/>
            <person name="Yandava C."/>
            <person name="Wortman J."/>
            <person name="Nusbaum C."/>
            <person name="Birren B."/>
        </authorList>
    </citation>
    <scope>NUCLEOTIDE SEQUENCE</scope>
    <source>
        <strain evidence="2">R3-111a-1</strain>
    </source>
</reference>
<dbReference type="RefSeq" id="XP_009225052.1">
    <property type="nucleotide sequence ID" value="XM_009226788.1"/>
</dbReference>
<dbReference type="Pfam" id="PF00561">
    <property type="entry name" value="Abhydrolase_1"/>
    <property type="match status" value="1"/>
</dbReference>
<organism evidence="2">
    <name type="scientific">Gaeumannomyces tritici (strain R3-111a-1)</name>
    <name type="common">Wheat and barley take-all root rot fungus</name>
    <name type="synonym">Gaeumannomyces graminis var. tritici</name>
    <dbReference type="NCBI Taxonomy" id="644352"/>
    <lineage>
        <taxon>Eukaryota</taxon>
        <taxon>Fungi</taxon>
        <taxon>Dikarya</taxon>
        <taxon>Ascomycota</taxon>
        <taxon>Pezizomycotina</taxon>
        <taxon>Sordariomycetes</taxon>
        <taxon>Sordariomycetidae</taxon>
        <taxon>Magnaporthales</taxon>
        <taxon>Magnaporthaceae</taxon>
        <taxon>Gaeumannomyces</taxon>
    </lineage>
</organism>
<dbReference type="Proteomes" id="UP000006039">
    <property type="component" value="Unassembled WGS sequence"/>
</dbReference>
<evidence type="ECO:0000313" key="4">
    <source>
        <dbReference type="Proteomes" id="UP000006039"/>
    </source>
</evidence>
<dbReference type="OrthoDB" id="408373at2759"/>
<keyword evidence="4" id="KW-1185">Reference proteome</keyword>
<dbReference type="GeneID" id="20349404"/>
<dbReference type="Gene3D" id="3.40.50.1820">
    <property type="entry name" value="alpha/beta hydrolase"/>
    <property type="match status" value="1"/>
</dbReference>
<proteinExistence type="predicted"/>
<dbReference type="GO" id="GO:0016787">
    <property type="term" value="F:hydrolase activity"/>
    <property type="evidence" value="ECO:0007669"/>
    <property type="project" value="UniProtKB-KW"/>
</dbReference>
<evidence type="ECO:0000313" key="3">
    <source>
        <dbReference type="EnsemblFungi" id="EJT75108"/>
    </source>
</evidence>
<dbReference type="eggNOG" id="KOG4178">
    <property type="taxonomic scope" value="Eukaryota"/>
</dbReference>
<dbReference type="PANTHER" id="PTHR43329">
    <property type="entry name" value="EPOXIDE HYDROLASE"/>
    <property type="match status" value="1"/>
</dbReference>
<reference evidence="4" key="1">
    <citation type="submission" date="2010-07" db="EMBL/GenBank/DDBJ databases">
        <title>The genome sequence of Gaeumannomyces graminis var. tritici strain R3-111a-1.</title>
        <authorList>
            <consortium name="The Broad Institute Genome Sequencing Platform"/>
            <person name="Ma L.-J."/>
            <person name="Dead R."/>
            <person name="Young S."/>
            <person name="Zeng Q."/>
            <person name="Koehrsen M."/>
            <person name="Alvarado L."/>
            <person name="Berlin A."/>
            <person name="Chapman S.B."/>
            <person name="Chen Z."/>
            <person name="Freedman E."/>
            <person name="Gellesch M."/>
            <person name="Goldberg J."/>
            <person name="Griggs A."/>
            <person name="Gujja S."/>
            <person name="Heilman E.R."/>
            <person name="Heiman D."/>
            <person name="Hepburn T."/>
            <person name="Howarth C."/>
            <person name="Jen D."/>
            <person name="Larson L."/>
            <person name="Mehta T."/>
            <person name="Neiman D."/>
            <person name="Pearson M."/>
            <person name="Roberts A."/>
            <person name="Saif S."/>
            <person name="Shea T."/>
            <person name="Shenoy N."/>
            <person name="Sisk P."/>
            <person name="Stolte C."/>
            <person name="Sykes S."/>
            <person name="Walk T."/>
            <person name="White J."/>
            <person name="Yandava C."/>
            <person name="Haas B."/>
            <person name="Nusbaum C."/>
            <person name="Birren B."/>
        </authorList>
    </citation>
    <scope>NUCLEOTIDE SEQUENCE [LARGE SCALE GENOMIC DNA]</scope>
    <source>
        <strain evidence="4">R3-111a-1</strain>
    </source>
</reference>
<dbReference type="HOGENOM" id="CLU_020336_7_5_1"/>
<reference evidence="3" key="5">
    <citation type="submission" date="2018-04" db="UniProtKB">
        <authorList>
            <consortium name="EnsemblFungi"/>
        </authorList>
    </citation>
    <scope>IDENTIFICATION</scope>
    <source>
        <strain evidence="3">R3-111a-1</strain>
    </source>
</reference>
<name>J3P606_GAET3</name>
<gene>
    <name evidence="3" type="primary">20349404</name>
    <name evidence="2" type="ORF">GGTG_08946</name>
</gene>
<dbReference type="STRING" id="644352.J3P606"/>